<dbReference type="InterPro" id="IPR029063">
    <property type="entry name" value="SAM-dependent_MTases_sf"/>
</dbReference>
<accession>A0A7H0S4X3</accession>
<evidence type="ECO:0000256" key="1">
    <source>
        <dbReference type="ARBA" id="ARBA00004123"/>
    </source>
</evidence>
<dbReference type="SMART" id="SM00439">
    <property type="entry name" value="BAH"/>
    <property type="match status" value="2"/>
</dbReference>
<dbReference type="GO" id="GO:0003682">
    <property type="term" value="F:chromatin binding"/>
    <property type="evidence" value="ECO:0007669"/>
    <property type="project" value="InterPro"/>
</dbReference>
<dbReference type="InterPro" id="IPR001025">
    <property type="entry name" value="BAH_dom"/>
</dbReference>
<sequence>MGNDENPRTDDRIGRIAYMWEENNKQKFHINWMIKSVKTILGDTGNPKELFETYDCDNLFLSEVNDRVKVTYLPIPNKNWITLGNFFLNEWNSSANSKDEKSFYFQKRYDSTYGRFEDIEIGISENKNFDMCPRCEHMKMKKNWEKPCLVEELEYIESTDEYSYGMVRWRDEELKIGSCVFLKPGTLFPILNKSYNEKVKLKKLDEDRYPEMYRKQIDRTKFEEVAEPFNIGYIVSIHSEKRCKSASDIFLTVKKFYRPQDTHLDEDTVKHLDLNLLYWSEEESVVSFTKVEGKCYVANEKNLKCSTDEWSQQGPYRFYYKNAYDHKNKSFSRAPTTITRYYEDPVTRRKSNIIEEIIEENPVLWPTISRPLRCLDIFAGCGGLTEGLHQAGIAECRWAIEKEEAAAHSFRLNYPEASVFTEDCNELLKFMMNGKFKKNGQYLPQKGEVELLCGGPPCQGFSGMNRFNHLQYSSFKNSLVVSFLSYVDFFRPRFVIMENVRNFVLFKKSIVLKLTLRCLIKMGYQCTFGIVQAGNYGVPQSRRRAIILAAAPGEALPNFPEPMHVFVSGATTLNVDDTKFMTNTKWSSSAPLRMLSVYDAISDLPEIKAGDLSRIEIPHKHDPKTHFQRLIRKSNSGDVLLKDHVCKPMNLLVEKRISFIPRAPGSDWRDLPNIEVKLRNGSMIKKLIYTHHDIKSGKSKQGRLRGVCSCASGGKCKPKYKQNDTLIPWCLPHTANRHGNWSGLYGRIEWDKFFRTVVTQPEPMGKQGKVIHPEENRVISVRESARSQGFPDSFQFFGSISDKYRQIGNAVPPPLALALGLV</sequence>
<dbReference type="PROSITE" id="PS00094">
    <property type="entry name" value="C5_MTASE_1"/>
    <property type="match status" value="1"/>
</dbReference>
<name>A0A7H0S4X3_9HEMI</name>
<evidence type="ECO:0000313" key="11">
    <source>
        <dbReference type="EMBL" id="QNQ79147.1"/>
    </source>
</evidence>
<protein>
    <recommendedName>
        <fullName evidence="9">Cytosine-specific methyltransferase</fullName>
        <ecNumber evidence="9">2.1.1.37</ecNumber>
    </recommendedName>
</protein>
<dbReference type="GO" id="GO:0003886">
    <property type="term" value="F:DNA (cytosine-5-)-methyltransferase activity"/>
    <property type="evidence" value="ECO:0007669"/>
    <property type="project" value="UniProtKB-EC"/>
</dbReference>
<dbReference type="InterPro" id="IPR018117">
    <property type="entry name" value="C5_DNA_meth_AS"/>
</dbReference>
<keyword evidence="3 7" id="KW-0808">Transferase</keyword>
<evidence type="ECO:0000256" key="9">
    <source>
        <dbReference type="RuleBase" id="RU000417"/>
    </source>
</evidence>
<evidence type="ECO:0000256" key="6">
    <source>
        <dbReference type="ARBA" id="ARBA00023242"/>
    </source>
</evidence>
<comment type="subcellular location">
    <subcellularLocation>
        <location evidence="1">Nucleus</location>
    </subcellularLocation>
</comment>
<dbReference type="Gene3D" id="3.40.50.150">
    <property type="entry name" value="Vaccinia Virus protein VP39"/>
    <property type="match status" value="1"/>
</dbReference>
<feature type="active site" evidence="7">
    <location>
        <position position="458"/>
    </location>
</feature>
<dbReference type="Pfam" id="PF00145">
    <property type="entry name" value="DNA_methylase"/>
    <property type="match status" value="1"/>
</dbReference>
<dbReference type="EC" id="2.1.1.37" evidence="9"/>
<feature type="domain" description="BAH" evidence="10">
    <location>
        <begin position="212"/>
        <end position="335"/>
    </location>
</feature>
<comment type="similarity">
    <text evidence="7 8">Belongs to the class I-like SAM-binding methyltransferase superfamily. C5-methyltransferase family.</text>
</comment>
<dbReference type="PRINTS" id="PR00105">
    <property type="entry name" value="C5METTRFRASE"/>
</dbReference>
<proteinExistence type="evidence at transcript level"/>
<dbReference type="Gene3D" id="2.30.30.490">
    <property type="match status" value="2"/>
</dbReference>
<dbReference type="InterPro" id="IPR001525">
    <property type="entry name" value="C5_MeTfrase"/>
</dbReference>
<dbReference type="EMBL" id="MN696787">
    <property type="protein sequence ID" value="QNQ79147.1"/>
    <property type="molecule type" value="mRNA"/>
</dbReference>
<dbReference type="PANTHER" id="PTHR10629">
    <property type="entry name" value="CYTOSINE-SPECIFIC METHYLTRANSFERASE"/>
    <property type="match status" value="1"/>
</dbReference>
<feature type="domain" description="BAH" evidence="10">
    <location>
        <begin position="1"/>
        <end position="120"/>
    </location>
</feature>
<dbReference type="NCBIfam" id="TIGR00675">
    <property type="entry name" value="dcm"/>
    <property type="match status" value="1"/>
</dbReference>
<dbReference type="InterPro" id="IPR050390">
    <property type="entry name" value="C5-Methyltransferase"/>
</dbReference>
<keyword evidence="6" id="KW-0539">Nucleus</keyword>
<keyword evidence="4 7" id="KW-0949">S-adenosyl-L-methionine</keyword>
<dbReference type="FunFam" id="3.40.50.150:FF:000036">
    <property type="entry name" value="DNA (cytosine-5)-methyltransferase"/>
    <property type="match status" value="1"/>
</dbReference>
<dbReference type="GO" id="GO:0005634">
    <property type="term" value="C:nucleus"/>
    <property type="evidence" value="ECO:0007669"/>
    <property type="project" value="UniProtKB-SubCell"/>
</dbReference>
<dbReference type="PROSITE" id="PS51038">
    <property type="entry name" value="BAH"/>
    <property type="match status" value="2"/>
</dbReference>
<dbReference type="SUPFAM" id="SSF53335">
    <property type="entry name" value="S-adenosyl-L-methionine-dependent methyltransferases"/>
    <property type="match status" value="1"/>
</dbReference>
<gene>
    <name evidence="11" type="primary">DNMT1B</name>
</gene>
<organism evidence="11">
    <name type="scientific">Phenacoccus solenopsis</name>
    <name type="common">Solenopsis mealybug</name>
    <dbReference type="NCBI Taxonomy" id="483260"/>
    <lineage>
        <taxon>Eukaryota</taxon>
        <taxon>Metazoa</taxon>
        <taxon>Ecdysozoa</taxon>
        <taxon>Arthropoda</taxon>
        <taxon>Hexapoda</taxon>
        <taxon>Insecta</taxon>
        <taxon>Pterygota</taxon>
        <taxon>Neoptera</taxon>
        <taxon>Paraneoptera</taxon>
        <taxon>Hemiptera</taxon>
        <taxon>Sternorrhyncha</taxon>
        <taxon>Coccoidea</taxon>
        <taxon>Pseudococcidae</taxon>
        <taxon>Phenacoccus</taxon>
    </lineage>
</organism>
<keyword evidence="2 7" id="KW-0489">Methyltransferase</keyword>
<dbReference type="GO" id="GO:0003677">
    <property type="term" value="F:DNA binding"/>
    <property type="evidence" value="ECO:0007669"/>
    <property type="project" value="UniProtKB-KW"/>
</dbReference>
<comment type="catalytic activity">
    <reaction evidence="9">
        <text>a 2'-deoxycytidine in DNA + S-adenosyl-L-methionine = a 5-methyl-2'-deoxycytidine in DNA + S-adenosyl-L-homocysteine + H(+)</text>
        <dbReference type="Rhea" id="RHEA:13681"/>
        <dbReference type="Rhea" id="RHEA-COMP:11369"/>
        <dbReference type="Rhea" id="RHEA-COMP:11370"/>
        <dbReference type="ChEBI" id="CHEBI:15378"/>
        <dbReference type="ChEBI" id="CHEBI:57856"/>
        <dbReference type="ChEBI" id="CHEBI:59789"/>
        <dbReference type="ChEBI" id="CHEBI:85452"/>
        <dbReference type="ChEBI" id="CHEBI:85454"/>
        <dbReference type="EC" id="2.1.1.37"/>
    </reaction>
</comment>
<evidence type="ECO:0000256" key="7">
    <source>
        <dbReference type="PROSITE-ProRule" id="PRU01016"/>
    </source>
</evidence>
<dbReference type="PANTHER" id="PTHR10629:SF52">
    <property type="entry name" value="DNA (CYTOSINE-5)-METHYLTRANSFERASE 1"/>
    <property type="match status" value="1"/>
</dbReference>
<dbReference type="GO" id="GO:0044027">
    <property type="term" value="P:negative regulation of gene expression via chromosomal CpG island methylation"/>
    <property type="evidence" value="ECO:0007669"/>
    <property type="project" value="TreeGrafter"/>
</dbReference>
<evidence type="ECO:0000259" key="10">
    <source>
        <dbReference type="PROSITE" id="PS51038"/>
    </source>
</evidence>
<dbReference type="GO" id="GO:0032259">
    <property type="term" value="P:methylation"/>
    <property type="evidence" value="ECO:0007669"/>
    <property type="project" value="UniProtKB-KW"/>
</dbReference>
<dbReference type="Pfam" id="PF01426">
    <property type="entry name" value="BAH"/>
    <property type="match status" value="2"/>
</dbReference>
<evidence type="ECO:0000256" key="4">
    <source>
        <dbReference type="ARBA" id="ARBA00022691"/>
    </source>
</evidence>
<dbReference type="AlphaFoldDB" id="A0A7H0S4X3"/>
<evidence type="ECO:0000256" key="5">
    <source>
        <dbReference type="ARBA" id="ARBA00023125"/>
    </source>
</evidence>
<evidence type="ECO:0000256" key="3">
    <source>
        <dbReference type="ARBA" id="ARBA00022679"/>
    </source>
</evidence>
<evidence type="ECO:0000256" key="8">
    <source>
        <dbReference type="RuleBase" id="RU000416"/>
    </source>
</evidence>
<dbReference type="InterPro" id="IPR043151">
    <property type="entry name" value="BAH_sf"/>
</dbReference>
<dbReference type="PROSITE" id="PS51679">
    <property type="entry name" value="SAM_MT_C5"/>
    <property type="match status" value="1"/>
</dbReference>
<evidence type="ECO:0000256" key="2">
    <source>
        <dbReference type="ARBA" id="ARBA00022603"/>
    </source>
</evidence>
<keyword evidence="5" id="KW-0238">DNA-binding</keyword>
<reference evidence="11" key="1">
    <citation type="submission" date="2019-11" db="EMBL/GenBank/DDBJ databases">
        <authorList>
            <person name="Omar M.A.A."/>
        </authorList>
    </citation>
    <scope>NUCLEOTIDE SEQUENCE</scope>
</reference>
<dbReference type="FunFam" id="3.90.120.10:FF:000001">
    <property type="entry name" value="DNA (cytosine-5)-methyltransferase"/>
    <property type="match status" value="1"/>
</dbReference>
<dbReference type="Gene3D" id="3.90.120.10">
    <property type="entry name" value="DNA Methylase, subunit A, domain 2"/>
    <property type="match status" value="1"/>
</dbReference>